<evidence type="ECO:0000256" key="1">
    <source>
        <dbReference type="SAM" id="Phobius"/>
    </source>
</evidence>
<evidence type="ECO:0000313" key="3">
    <source>
        <dbReference type="Proteomes" id="UP000626092"/>
    </source>
</evidence>
<dbReference type="EMBL" id="WJXA01000004">
    <property type="protein sequence ID" value="KAF7146202.1"/>
    <property type="molecule type" value="Genomic_DNA"/>
</dbReference>
<proteinExistence type="predicted"/>
<feature type="transmembrane region" description="Helical" evidence="1">
    <location>
        <begin position="226"/>
        <end position="245"/>
    </location>
</feature>
<organism evidence="2 3">
    <name type="scientific">Rhododendron simsii</name>
    <name type="common">Sims's rhododendron</name>
    <dbReference type="NCBI Taxonomy" id="118357"/>
    <lineage>
        <taxon>Eukaryota</taxon>
        <taxon>Viridiplantae</taxon>
        <taxon>Streptophyta</taxon>
        <taxon>Embryophyta</taxon>
        <taxon>Tracheophyta</taxon>
        <taxon>Spermatophyta</taxon>
        <taxon>Magnoliopsida</taxon>
        <taxon>eudicotyledons</taxon>
        <taxon>Gunneridae</taxon>
        <taxon>Pentapetalae</taxon>
        <taxon>asterids</taxon>
        <taxon>Ericales</taxon>
        <taxon>Ericaceae</taxon>
        <taxon>Ericoideae</taxon>
        <taxon>Rhodoreae</taxon>
        <taxon>Rhododendron</taxon>
    </lineage>
</organism>
<feature type="transmembrane region" description="Helical" evidence="1">
    <location>
        <begin position="148"/>
        <end position="169"/>
    </location>
</feature>
<dbReference type="Proteomes" id="UP000626092">
    <property type="component" value="Unassembled WGS sequence"/>
</dbReference>
<feature type="transmembrane region" description="Helical" evidence="1">
    <location>
        <begin position="114"/>
        <end position="136"/>
    </location>
</feature>
<keyword evidence="3" id="KW-1185">Reference proteome</keyword>
<accession>A0A834LTA2</accession>
<sequence>MNIVALGILVITITVKICIELYTWPWSVISQIFVVVSLLVLFMTMISSVLTIPATKRYMELKYNELHEIDCNGGKLGETENLTNEKLKEVVEKYWVMAETGSPQFVTARSVTSALLGAICLATTISFLTLAIYVVIHGSGLKGFDSPYRWSTVCIFMIQSIGVVVGNIAPLCRWLTAINFNCNNMFTNHHHHKEFKLVETYWIQTLVAWKKTPLPSQIRGMKCKRVIRNVKILVLNLCIGVQIGIVVASKLVHLISIIITIPLFSCFYYEKRMKVGLGSESCALEAENSSRELDRYVLQLEGEVKLPKSILKNMCHEFDQLILMGKSRQPQNLLELLQKSNDSFKGVVDCDGNQVQYCWMLPVVTLTSIAVALPGIENHTVNRLICSMIEGLSYTSHVEESFSYKGDHDLLNLKCAANVVWAGVELNRKWLDKDLRKCLLKGRTMEGTLQTFVDIADKATTEFQSSVMRGPKVLAANSMSTISQTILNDYKRSANPHEVEHLFKKLSIMIAVILGAYLTNLPRVIIRKCYCSAIEERDKSVRRAARLLGETEEIFAILKHHELTSLSGDRAAYIDKWRSYMMQKDHPALVPSSNNEIPASGTGELHINVDE</sequence>
<keyword evidence="1" id="KW-0472">Membrane</keyword>
<dbReference type="AlphaFoldDB" id="A0A834LTA2"/>
<reference evidence="2" key="1">
    <citation type="submission" date="2019-11" db="EMBL/GenBank/DDBJ databases">
        <authorList>
            <person name="Liu Y."/>
            <person name="Hou J."/>
            <person name="Li T.-Q."/>
            <person name="Guan C.-H."/>
            <person name="Wu X."/>
            <person name="Wu H.-Z."/>
            <person name="Ling F."/>
            <person name="Zhang R."/>
            <person name="Shi X.-G."/>
            <person name="Ren J.-P."/>
            <person name="Chen E.-F."/>
            <person name="Sun J.-M."/>
        </authorList>
    </citation>
    <scope>NUCLEOTIDE SEQUENCE</scope>
    <source>
        <strain evidence="2">Adult_tree_wgs_1</strain>
        <tissue evidence="2">Leaves</tissue>
    </source>
</reference>
<keyword evidence="1" id="KW-1133">Transmembrane helix</keyword>
<dbReference type="PANTHER" id="PTHR35307">
    <property type="entry name" value="PROTEIN, PUTATIVE-RELATED"/>
    <property type="match status" value="1"/>
</dbReference>
<feature type="transmembrane region" description="Helical" evidence="1">
    <location>
        <begin position="28"/>
        <end position="52"/>
    </location>
</feature>
<dbReference type="OrthoDB" id="1915303at2759"/>
<protein>
    <submittedName>
        <fullName evidence="2">Uncharacterized protein</fullName>
    </submittedName>
</protein>
<evidence type="ECO:0000313" key="2">
    <source>
        <dbReference type="EMBL" id="KAF7146202.1"/>
    </source>
</evidence>
<gene>
    <name evidence="2" type="ORF">RHSIM_Rhsim04G0107300</name>
</gene>
<comment type="caution">
    <text evidence="2">The sequence shown here is derived from an EMBL/GenBank/DDBJ whole genome shotgun (WGS) entry which is preliminary data.</text>
</comment>
<keyword evidence="1" id="KW-0812">Transmembrane</keyword>
<name>A0A834LTA2_RHOSS</name>
<dbReference type="PANTHER" id="PTHR35307:SF3">
    <property type="entry name" value="DUF4220 DOMAIN-CONTAINING PROTEIN"/>
    <property type="match status" value="1"/>
</dbReference>